<name>A0A7J9BCQ6_GOSGO</name>
<dbReference type="PANTHER" id="PTHR27009">
    <property type="entry name" value="RUST RESISTANCE KINASE LR10-RELATED"/>
    <property type="match status" value="1"/>
</dbReference>
<organism evidence="8 9">
    <name type="scientific">Gossypium gossypioides</name>
    <name type="common">Mexican cotton</name>
    <name type="synonym">Selera gossypioides</name>
    <dbReference type="NCBI Taxonomy" id="34282"/>
    <lineage>
        <taxon>Eukaryota</taxon>
        <taxon>Viridiplantae</taxon>
        <taxon>Streptophyta</taxon>
        <taxon>Embryophyta</taxon>
        <taxon>Tracheophyta</taxon>
        <taxon>Spermatophyta</taxon>
        <taxon>Magnoliopsida</taxon>
        <taxon>eudicotyledons</taxon>
        <taxon>Gunneridae</taxon>
        <taxon>Pentapetalae</taxon>
        <taxon>rosids</taxon>
        <taxon>malvids</taxon>
        <taxon>Malvales</taxon>
        <taxon>Malvaceae</taxon>
        <taxon>Malvoideae</taxon>
        <taxon>Gossypium</taxon>
    </lineage>
</organism>
<dbReference type="EMBL" id="JABEZY010000002">
    <property type="protein sequence ID" value="MBA0733519.1"/>
    <property type="molecule type" value="Genomic_DNA"/>
</dbReference>
<proteinExistence type="predicted"/>
<keyword evidence="2" id="KW-0808">Transferase</keyword>
<dbReference type="GO" id="GO:0016020">
    <property type="term" value="C:membrane"/>
    <property type="evidence" value="ECO:0007669"/>
    <property type="project" value="UniProtKB-SubCell"/>
</dbReference>
<dbReference type="AlphaFoldDB" id="A0A7J9BCQ6"/>
<accession>A0A7J9BCQ6</accession>
<keyword evidence="7" id="KW-0325">Glycoprotein</keyword>
<evidence type="ECO:0000256" key="2">
    <source>
        <dbReference type="ARBA" id="ARBA00022527"/>
    </source>
</evidence>
<keyword evidence="2" id="KW-0418">Kinase</keyword>
<evidence type="ECO:0000256" key="3">
    <source>
        <dbReference type="ARBA" id="ARBA00022692"/>
    </source>
</evidence>
<keyword evidence="2" id="KW-0723">Serine/threonine-protein kinase</keyword>
<sequence>MLLMEMVGRRKNLNAFVDRTSQIYFPSWIYDRLDQGEDIELGDVFDDEKAIVKKMIITTF</sequence>
<evidence type="ECO:0000256" key="4">
    <source>
        <dbReference type="ARBA" id="ARBA00022729"/>
    </source>
</evidence>
<keyword evidence="5" id="KW-1133">Transmembrane helix</keyword>
<evidence type="ECO:0000256" key="6">
    <source>
        <dbReference type="ARBA" id="ARBA00023136"/>
    </source>
</evidence>
<protein>
    <submittedName>
        <fullName evidence="8">Uncharacterized protein</fullName>
    </submittedName>
</protein>
<dbReference type="InterPro" id="IPR045874">
    <property type="entry name" value="LRK10/LRL21-25-like"/>
</dbReference>
<evidence type="ECO:0000256" key="7">
    <source>
        <dbReference type="ARBA" id="ARBA00023180"/>
    </source>
</evidence>
<keyword evidence="6" id="KW-0472">Membrane</keyword>
<evidence type="ECO:0000313" key="9">
    <source>
        <dbReference type="Proteomes" id="UP000593579"/>
    </source>
</evidence>
<dbReference type="GO" id="GO:0004674">
    <property type="term" value="F:protein serine/threonine kinase activity"/>
    <property type="evidence" value="ECO:0007669"/>
    <property type="project" value="UniProtKB-KW"/>
</dbReference>
<evidence type="ECO:0000256" key="5">
    <source>
        <dbReference type="ARBA" id="ARBA00022989"/>
    </source>
</evidence>
<reference evidence="8 9" key="1">
    <citation type="journal article" date="2019" name="Genome Biol. Evol.">
        <title>Insights into the evolution of the New World diploid cottons (Gossypium, subgenus Houzingenia) based on genome sequencing.</title>
        <authorList>
            <person name="Grover C.E."/>
            <person name="Arick M.A. 2nd"/>
            <person name="Thrash A."/>
            <person name="Conover J.L."/>
            <person name="Sanders W.S."/>
            <person name="Peterson D.G."/>
            <person name="Frelichowski J.E."/>
            <person name="Scheffler J.A."/>
            <person name="Scheffler B.E."/>
            <person name="Wendel J.F."/>
        </authorList>
    </citation>
    <scope>NUCLEOTIDE SEQUENCE [LARGE SCALE GENOMIC DNA]</scope>
    <source>
        <strain evidence="8">5</strain>
        <tissue evidence="8">Leaf</tissue>
    </source>
</reference>
<keyword evidence="3" id="KW-0812">Transmembrane</keyword>
<keyword evidence="9" id="KW-1185">Reference proteome</keyword>
<comment type="caution">
    <text evidence="8">The sequence shown here is derived from an EMBL/GenBank/DDBJ whole genome shotgun (WGS) entry which is preliminary data.</text>
</comment>
<gene>
    <name evidence="8" type="ORF">Gogos_017524</name>
</gene>
<dbReference type="OrthoDB" id="544400at2759"/>
<evidence type="ECO:0000313" key="8">
    <source>
        <dbReference type="EMBL" id="MBA0733519.1"/>
    </source>
</evidence>
<evidence type="ECO:0000256" key="1">
    <source>
        <dbReference type="ARBA" id="ARBA00004479"/>
    </source>
</evidence>
<dbReference type="Proteomes" id="UP000593579">
    <property type="component" value="Unassembled WGS sequence"/>
</dbReference>
<keyword evidence="4" id="KW-0732">Signal</keyword>
<comment type="subcellular location">
    <subcellularLocation>
        <location evidence="1">Membrane</location>
        <topology evidence="1">Single-pass type I membrane protein</topology>
    </subcellularLocation>
</comment>